<dbReference type="AlphaFoldDB" id="A0A5F8G1Z9"/>
<feature type="compositionally biased region" description="Polar residues" evidence="1">
    <location>
        <begin position="16"/>
        <end position="28"/>
    </location>
</feature>
<dbReference type="Ensembl" id="ENSMODT00000066992.1">
    <property type="protein sequence ID" value="ENSMODP00000041483.1"/>
    <property type="gene ID" value="ENSMODG00000043475.1"/>
</dbReference>
<evidence type="ECO:0000313" key="3">
    <source>
        <dbReference type="Proteomes" id="UP000002280"/>
    </source>
</evidence>
<evidence type="ECO:0000313" key="2">
    <source>
        <dbReference type="Ensembl" id="ENSMODP00000041483.1"/>
    </source>
</evidence>
<dbReference type="GeneTree" id="ENSGT00940000162658"/>
<dbReference type="Proteomes" id="UP000002280">
    <property type="component" value="Chromosome 3"/>
</dbReference>
<name>A0A5F8G1Z9_MONDO</name>
<reference evidence="2 3" key="1">
    <citation type="journal article" date="2007" name="Nature">
        <title>Genome of the marsupial Monodelphis domestica reveals innovation in non-coding sequences.</title>
        <authorList>
            <person name="Mikkelsen T.S."/>
            <person name="Wakefield M.J."/>
            <person name="Aken B."/>
            <person name="Amemiya C.T."/>
            <person name="Chang J.L."/>
            <person name="Duke S."/>
            <person name="Garber M."/>
            <person name="Gentles A.J."/>
            <person name="Goodstadt L."/>
            <person name="Heger A."/>
            <person name="Jurka J."/>
            <person name="Kamal M."/>
            <person name="Mauceli E."/>
            <person name="Searle S.M."/>
            <person name="Sharpe T."/>
            <person name="Baker M.L."/>
            <person name="Batzer M.A."/>
            <person name="Benos P.V."/>
            <person name="Belov K."/>
            <person name="Clamp M."/>
            <person name="Cook A."/>
            <person name="Cuff J."/>
            <person name="Das R."/>
            <person name="Davidow L."/>
            <person name="Deakin J.E."/>
            <person name="Fazzari M.J."/>
            <person name="Glass J.L."/>
            <person name="Grabherr M."/>
            <person name="Greally J.M."/>
            <person name="Gu W."/>
            <person name="Hore T.A."/>
            <person name="Huttley G.A."/>
            <person name="Kleber M."/>
            <person name="Jirtle R.L."/>
            <person name="Koina E."/>
            <person name="Lee J.T."/>
            <person name="Mahony S."/>
            <person name="Marra M.A."/>
            <person name="Miller R.D."/>
            <person name="Nicholls R.D."/>
            <person name="Oda M."/>
            <person name="Papenfuss A.T."/>
            <person name="Parra Z.E."/>
            <person name="Pollock D.D."/>
            <person name="Ray D.A."/>
            <person name="Schein J.E."/>
            <person name="Speed T.P."/>
            <person name="Thompson K."/>
            <person name="VandeBerg J.L."/>
            <person name="Wade C.M."/>
            <person name="Walker J.A."/>
            <person name="Waters P.D."/>
            <person name="Webber C."/>
            <person name="Weidman J.R."/>
            <person name="Xie X."/>
            <person name="Zody M.C."/>
            <person name="Baldwin J."/>
            <person name="Abdouelleil A."/>
            <person name="Abdulkadir J."/>
            <person name="Abebe A."/>
            <person name="Abera B."/>
            <person name="Abreu J."/>
            <person name="Acer S.C."/>
            <person name="Aftuck L."/>
            <person name="Alexander A."/>
            <person name="An P."/>
            <person name="Anderson E."/>
            <person name="Anderson S."/>
            <person name="Arachi H."/>
            <person name="Azer M."/>
            <person name="Bachantsang P."/>
            <person name="Barry A."/>
            <person name="Bayul T."/>
            <person name="Berlin A."/>
            <person name="Bessette D."/>
            <person name="Bloom T."/>
            <person name="Bloom T."/>
            <person name="Boguslavskiy L."/>
            <person name="Bonnet C."/>
            <person name="Boukhgalter B."/>
            <person name="Bourzgui I."/>
            <person name="Brown A."/>
            <person name="Cahill P."/>
            <person name="Channer S."/>
            <person name="Cheshatsang Y."/>
            <person name="Chuda L."/>
            <person name="Citroen M."/>
            <person name="Collymore A."/>
            <person name="Cooke P."/>
            <person name="Costello M."/>
            <person name="D'Aco K."/>
            <person name="Daza R."/>
            <person name="De Haan G."/>
            <person name="DeGray S."/>
            <person name="DeMaso C."/>
            <person name="Dhargay N."/>
            <person name="Dooley K."/>
            <person name="Dooley E."/>
            <person name="Doricent M."/>
            <person name="Dorje P."/>
            <person name="Dorjee K."/>
            <person name="Dupes A."/>
            <person name="Elong R."/>
            <person name="Falk J."/>
            <person name="Farina A."/>
            <person name="Faro S."/>
            <person name="Ferguson D."/>
            <person name="Fisher S."/>
            <person name="Foley C.D."/>
            <person name="Franke A."/>
            <person name="Friedrich D."/>
            <person name="Gadbois L."/>
            <person name="Gearin G."/>
            <person name="Gearin C.R."/>
            <person name="Giannoukos G."/>
            <person name="Goode T."/>
            <person name="Graham J."/>
            <person name="Grandbois E."/>
            <person name="Grewal S."/>
            <person name="Gyaltsen K."/>
            <person name="Hafez N."/>
            <person name="Hagos B."/>
            <person name="Hall J."/>
            <person name="Henson C."/>
            <person name="Hollinger A."/>
            <person name="Honan T."/>
            <person name="Huard M.D."/>
            <person name="Hughes L."/>
            <person name="Hurhula B."/>
            <person name="Husby M.E."/>
            <person name="Kamat A."/>
            <person name="Kanga B."/>
            <person name="Kashin S."/>
            <person name="Khazanovich D."/>
            <person name="Kisner P."/>
            <person name="Lance K."/>
            <person name="Lara M."/>
            <person name="Lee W."/>
            <person name="Lennon N."/>
            <person name="Letendre F."/>
            <person name="LeVine R."/>
            <person name="Lipovsky A."/>
            <person name="Liu X."/>
            <person name="Liu J."/>
            <person name="Liu S."/>
            <person name="Lokyitsang T."/>
            <person name="Lokyitsang Y."/>
            <person name="Lubonja R."/>
            <person name="Lui A."/>
            <person name="MacDonald P."/>
            <person name="Magnisalis V."/>
            <person name="Maru K."/>
            <person name="Matthews C."/>
            <person name="McCusker W."/>
            <person name="McDonough S."/>
            <person name="Mehta T."/>
            <person name="Meldrim J."/>
            <person name="Meneus L."/>
            <person name="Mihai O."/>
            <person name="Mihalev A."/>
            <person name="Mihova T."/>
            <person name="Mittelman R."/>
            <person name="Mlenga V."/>
            <person name="Montmayeur A."/>
            <person name="Mulrain L."/>
            <person name="Navidi A."/>
            <person name="Naylor J."/>
            <person name="Negash T."/>
            <person name="Nguyen T."/>
            <person name="Nguyen N."/>
            <person name="Nicol R."/>
            <person name="Norbu C."/>
            <person name="Norbu N."/>
            <person name="Novod N."/>
            <person name="O'Neill B."/>
            <person name="Osman S."/>
            <person name="Markiewicz E."/>
            <person name="Oyono O.L."/>
            <person name="Patti C."/>
            <person name="Phunkhang P."/>
            <person name="Pierre F."/>
            <person name="Priest M."/>
            <person name="Raghuraman S."/>
            <person name="Rege F."/>
            <person name="Reyes R."/>
            <person name="Rise C."/>
            <person name="Rogov P."/>
            <person name="Ross K."/>
            <person name="Ryan E."/>
            <person name="Settipalli S."/>
            <person name="Shea T."/>
            <person name="Sherpa N."/>
            <person name="Shi L."/>
            <person name="Shih D."/>
            <person name="Sparrow T."/>
            <person name="Spaulding J."/>
            <person name="Stalker J."/>
            <person name="Stange-Thomann N."/>
            <person name="Stavropoulos S."/>
            <person name="Stone C."/>
            <person name="Strader C."/>
            <person name="Tesfaye S."/>
            <person name="Thomson T."/>
            <person name="Thoulutsang Y."/>
            <person name="Thoulutsang D."/>
            <person name="Topham K."/>
            <person name="Topping I."/>
            <person name="Tsamla T."/>
            <person name="Vassiliev H."/>
            <person name="Vo A."/>
            <person name="Wangchuk T."/>
            <person name="Wangdi T."/>
            <person name="Weiand M."/>
            <person name="Wilkinson J."/>
            <person name="Wilson A."/>
            <person name="Yadav S."/>
            <person name="Young G."/>
            <person name="Yu Q."/>
            <person name="Zembek L."/>
            <person name="Zhong D."/>
            <person name="Zimmer A."/>
            <person name="Zwirko Z."/>
            <person name="Jaffe D.B."/>
            <person name="Alvarez P."/>
            <person name="Brockman W."/>
            <person name="Butler J."/>
            <person name="Chin C."/>
            <person name="Gnerre S."/>
            <person name="MacCallum I."/>
            <person name="Graves J.A."/>
            <person name="Ponting C.P."/>
            <person name="Breen M."/>
            <person name="Samollow P.B."/>
            <person name="Lander E.S."/>
            <person name="Lindblad-Toh K."/>
        </authorList>
    </citation>
    <scope>NUCLEOTIDE SEQUENCE [LARGE SCALE GENOMIC DNA]</scope>
</reference>
<organism evidence="2 3">
    <name type="scientific">Monodelphis domestica</name>
    <name type="common">Gray short-tailed opossum</name>
    <dbReference type="NCBI Taxonomy" id="13616"/>
    <lineage>
        <taxon>Eukaryota</taxon>
        <taxon>Metazoa</taxon>
        <taxon>Chordata</taxon>
        <taxon>Craniata</taxon>
        <taxon>Vertebrata</taxon>
        <taxon>Euteleostomi</taxon>
        <taxon>Mammalia</taxon>
        <taxon>Metatheria</taxon>
        <taxon>Didelphimorphia</taxon>
        <taxon>Didelphidae</taxon>
        <taxon>Monodelphis</taxon>
    </lineage>
</organism>
<evidence type="ECO:0000256" key="1">
    <source>
        <dbReference type="SAM" id="MobiDB-lite"/>
    </source>
</evidence>
<dbReference type="OMA" id="FCAFFIN"/>
<reference evidence="2" key="3">
    <citation type="submission" date="2025-09" db="UniProtKB">
        <authorList>
            <consortium name="Ensembl"/>
        </authorList>
    </citation>
    <scope>IDENTIFICATION</scope>
</reference>
<proteinExistence type="predicted"/>
<dbReference type="STRING" id="13616.ENSMODP00000041483"/>
<sequence>MSAIEIPVIVLMSQANTSGPSESTSGTHTRTKRQPEVATVVSDQVKVKTGFLGCWKIAKKKIFKNVNGIMKPGLSAILEPTRGDKSLFLDIFAARKDLHELSDHVLITGAPQPANFKYNSDYVVQDDVLMGTHSKRKFTIFSSTSTSYKVSAVCWFRDRGVVGAKAIGTE</sequence>
<reference evidence="2" key="2">
    <citation type="submission" date="2025-08" db="UniProtKB">
        <authorList>
            <consortium name="Ensembl"/>
        </authorList>
    </citation>
    <scope>IDENTIFICATION</scope>
</reference>
<feature type="region of interest" description="Disordered" evidence="1">
    <location>
        <begin position="16"/>
        <end position="35"/>
    </location>
</feature>
<dbReference type="InParanoid" id="A0A5F8G1Z9"/>
<accession>A0A5F8G1Z9</accession>
<protein>
    <submittedName>
        <fullName evidence="2">Uncharacterized protein</fullName>
    </submittedName>
</protein>
<keyword evidence="3" id="KW-1185">Reference proteome</keyword>